<dbReference type="EMBL" id="GGEC01007187">
    <property type="protein sequence ID" value="MBW87670.1"/>
    <property type="molecule type" value="Transcribed_RNA"/>
</dbReference>
<proteinExistence type="predicted"/>
<dbReference type="AlphaFoldDB" id="A0A2P2J2H5"/>
<organism evidence="1">
    <name type="scientific">Rhizophora mucronata</name>
    <name type="common">Asiatic mangrove</name>
    <dbReference type="NCBI Taxonomy" id="61149"/>
    <lineage>
        <taxon>Eukaryota</taxon>
        <taxon>Viridiplantae</taxon>
        <taxon>Streptophyta</taxon>
        <taxon>Embryophyta</taxon>
        <taxon>Tracheophyta</taxon>
        <taxon>Spermatophyta</taxon>
        <taxon>Magnoliopsida</taxon>
        <taxon>eudicotyledons</taxon>
        <taxon>Gunneridae</taxon>
        <taxon>Pentapetalae</taxon>
        <taxon>rosids</taxon>
        <taxon>fabids</taxon>
        <taxon>Malpighiales</taxon>
        <taxon>Rhizophoraceae</taxon>
        <taxon>Rhizophora</taxon>
    </lineage>
</organism>
<reference evidence="1" key="1">
    <citation type="submission" date="2018-02" db="EMBL/GenBank/DDBJ databases">
        <title>Rhizophora mucronata_Transcriptome.</title>
        <authorList>
            <person name="Meera S.P."/>
            <person name="Sreeshan A."/>
            <person name="Augustine A."/>
        </authorList>
    </citation>
    <scope>NUCLEOTIDE SEQUENCE</scope>
    <source>
        <tissue evidence="1">Leaf</tissue>
    </source>
</reference>
<name>A0A2P2J2H5_RHIMU</name>
<accession>A0A2P2J2H5</accession>
<evidence type="ECO:0000313" key="1">
    <source>
        <dbReference type="EMBL" id="MBW87670.1"/>
    </source>
</evidence>
<sequence length="37" mass="4313">MRKWFGIFARLSKFVIFSLSFSRSKSFTCVPTQAKLP</sequence>
<protein>
    <submittedName>
        <fullName evidence="1">Uncharacterized protein</fullName>
    </submittedName>
</protein>